<evidence type="ECO:0000313" key="7">
    <source>
        <dbReference type="Proteomes" id="UP000562984"/>
    </source>
</evidence>
<proteinExistence type="predicted"/>
<dbReference type="RefSeq" id="WP_171198619.1">
    <property type="nucleotide sequence ID" value="NZ_JABEND010000002.1"/>
</dbReference>
<dbReference type="PANTHER" id="PTHR30168:SF0">
    <property type="entry name" value="INNER MEMBRANE PROTEIN"/>
    <property type="match status" value="1"/>
</dbReference>
<dbReference type="AlphaFoldDB" id="A0A849A6B4"/>
<dbReference type="EMBL" id="JABEND010000002">
    <property type="protein sequence ID" value="NNG34963.1"/>
    <property type="molecule type" value="Genomic_DNA"/>
</dbReference>
<dbReference type="Pfam" id="PF04228">
    <property type="entry name" value="Zn_peptidase"/>
    <property type="match status" value="1"/>
</dbReference>
<accession>A0A849A6B4</accession>
<keyword evidence="4" id="KW-0472">Membrane</keyword>
<dbReference type="SUPFAM" id="SSF55486">
    <property type="entry name" value="Metalloproteases ('zincins'), catalytic domain"/>
    <property type="match status" value="1"/>
</dbReference>
<comment type="subcellular location">
    <subcellularLocation>
        <location evidence="1">Membrane</location>
        <topology evidence="1">Single-pass membrane protein</topology>
    </subcellularLocation>
</comment>
<name>A0A849A6B4_9ACTN</name>
<keyword evidence="2" id="KW-0812">Transmembrane</keyword>
<evidence type="ECO:0008006" key="8">
    <source>
        <dbReference type="Google" id="ProtNLM"/>
    </source>
</evidence>
<evidence type="ECO:0000256" key="2">
    <source>
        <dbReference type="ARBA" id="ARBA00022692"/>
    </source>
</evidence>
<evidence type="ECO:0000256" key="3">
    <source>
        <dbReference type="ARBA" id="ARBA00022989"/>
    </source>
</evidence>
<protein>
    <recommendedName>
        <fullName evidence="8">Metalloprotease</fullName>
    </recommendedName>
</protein>
<evidence type="ECO:0000256" key="5">
    <source>
        <dbReference type="SAM" id="MobiDB-lite"/>
    </source>
</evidence>
<dbReference type="PANTHER" id="PTHR30168">
    <property type="entry name" value="PUTATIVE MEMBRANE PROTEIN YPFJ"/>
    <property type="match status" value="1"/>
</dbReference>
<reference evidence="6 7" key="1">
    <citation type="submission" date="2020-05" db="EMBL/GenBank/DDBJ databases">
        <title>Nakamurella sp. DB0629 isolated from air conditioner.</title>
        <authorList>
            <person name="Kim D.H."/>
            <person name="Kim D.-U."/>
        </authorList>
    </citation>
    <scope>NUCLEOTIDE SEQUENCE [LARGE SCALE GENOMIC DNA]</scope>
    <source>
        <strain evidence="6 7">DB0629</strain>
    </source>
</reference>
<gene>
    <name evidence="6" type="ORF">HKD39_04390</name>
</gene>
<feature type="region of interest" description="Disordered" evidence="5">
    <location>
        <begin position="339"/>
        <end position="358"/>
    </location>
</feature>
<keyword evidence="7" id="KW-1185">Reference proteome</keyword>
<dbReference type="GO" id="GO:0016020">
    <property type="term" value="C:membrane"/>
    <property type="evidence" value="ECO:0007669"/>
    <property type="project" value="UniProtKB-SubCell"/>
</dbReference>
<dbReference type="Proteomes" id="UP000562984">
    <property type="component" value="Unassembled WGS sequence"/>
</dbReference>
<keyword evidence="3" id="KW-1133">Transmembrane helix</keyword>
<sequence>MSRAARARRAVGGASRRPGRTAPHRLGWQPGASRRPVLALVLVVAALALAGCSVTVPGQPISAGGLRPDGPSGLRTDAPESPLRAEGKEQGNRFDELALDTMDDQYTYYAQIFGKDFGKEFSPAKGLLSYDSRSATGSACGQKLNGLVNAMYLPRCDTIGWDRGVLMPSMQEQVGELSAPTILAHETGHLVQSRLGATRSSVLLLEQQADCYAGAYWGWVSKGNSKYFQLSGDGGMRQILGAMLQVGDPVGLSASNDKAHGTAFDRAFAASLGFASGAARCNQITQAEVDKRVQASGFASDKLPQKYANMPITPELLGEVAGTLDEYFGKTVPDYRKPKLEQFQGGKPPSCPDSSNNDSPVLYCPATNTVSYDLAQLQEIGKAPESWQDNVGDFSAIILLASRYGLAAQASGGGTAAGDNAGLRGLCYAGTWASWMRQPQGEKGLRLSPNDLNKAIYQVVHSPMAAYDDSGKTGTSVLNQVQAFNIGVLYDIRQCFDYYSPGASTPTGLPNPATTPGG</sequence>
<feature type="region of interest" description="Disordered" evidence="5">
    <location>
        <begin position="60"/>
        <end position="90"/>
    </location>
</feature>
<dbReference type="InterPro" id="IPR007343">
    <property type="entry name" value="Uncharacterised_pept_Zn_put"/>
</dbReference>
<evidence type="ECO:0000256" key="1">
    <source>
        <dbReference type="ARBA" id="ARBA00004167"/>
    </source>
</evidence>
<organism evidence="6 7">
    <name type="scientific">Nakamurella aerolata</name>
    <dbReference type="NCBI Taxonomy" id="1656892"/>
    <lineage>
        <taxon>Bacteria</taxon>
        <taxon>Bacillati</taxon>
        <taxon>Actinomycetota</taxon>
        <taxon>Actinomycetes</taxon>
        <taxon>Nakamurellales</taxon>
        <taxon>Nakamurellaceae</taxon>
        <taxon>Nakamurella</taxon>
    </lineage>
</organism>
<evidence type="ECO:0000256" key="4">
    <source>
        <dbReference type="ARBA" id="ARBA00023136"/>
    </source>
</evidence>
<comment type="caution">
    <text evidence="6">The sequence shown here is derived from an EMBL/GenBank/DDBJ whole genome shotgun (WGS) entry which is preliminary data.</text>
</comment>
<feature type="region of interest" description="Disordered" evidence="5">
    <location>
        <begin position="1"/>
        <end position="29"/>
    </location>
</feature>
<evidence type="ECO:0000313" key="6">
    <source>
        <dbReference type="EMBL" id="NNG34963.1"/>
    </source>
</evidence>